<dbReference type="AlphaFoldDB" id="A0A4Y7T415"/>
<sequence length="506" mass="56805">MSSQFAFLSLRLLKLRPKRHQQTKPPGSPQRPVPAPLSFPAEILHSIFSFAVEASSSDVDLVEKNNLRAAAFALSQVCKHWRLAARDCPELWIHAIDFQCHAPEVVADFLQLSRPHPIDVGHRSSPFRVAVMRDFAILPLLKQERRRIREWNVEIFTDYHQSRIVAAADNLIFPLHQPSLAAIRATGECPSLVWNIHKLSGSLRNLCLRELRVVFPLLPSLGYTHLTELSVDGVAMEIRPVESEWLALLQGMPQLQLLSLHDTIRLDPSWQPLSNTELPQLRLLSLRDADWSGVRALRRVFSRLLLPATCGVDLNLPSTSRFKGSQSHLNDITTSIWRALRRHLGGPVLADLSPTDIPQVEFGLYANAGRFWTTIGTVRHPDTSLDWNGQPGTSGVVRRLDAHASAHPRFPTLNISFEGPSTADFDLLLLLAEPLLPRAKRLRIYMDRISAFPSTKDCFESRVISSLMARMPQVFHTPLGHGLAAPINDSLLATTRHQLSSEDVYN</sequence>
<protein>
    <recommendedName>
        <fullName evidence="1">F-box domain-containing protein</fullName>
    </recommendedName>
</protein>
<proteinExistence type="predicted"/>
<dbReference type="STRING" id="71717.A0A4Y7T415"/>
<dbReference type="OrthoDB" id="3068893at2759"/>
<evidence type="ECO:0000313" key="2">
    <source>
        <dbReference type="EMBL" id="TEB28761.1"/>
    </source>
</evidence>
<evidence type="ECO:0000313" key="3">
    <source>
        <dbReference type="Proteomes" id="UP000298030"/>
    </source>
</evidence>
<evidence type="ECO:0000259" key="1">
    <source>
        <dbReference type="Pfam" id="PF12937"/>
    </source>
</evidence>
<accession>A0A4Y7T415</accession>
<reference evidence="2 3" key="1">
    <citation type="journal article" date="2019" name="Nat. Ecol. Evol.">
        <title>Megaphylogeny resolves global patterns of mushroom evolution.</title>
        <authorList>
            <person name="Varga T."/>
            <person name="Krizsan K."/>
            <person name="Foldi C."/>
            <person name="Dima B."/>
            <person name="Sanchez-Garcia M."/>
            <person name="Sanchez-Ramirez S."/>
            <person name="Szollosi G.J."/>
            <person name="Szarkandi J.G."/>
            <person name="Papp V."/>
            <person name="Albert L."/>
            <person name="Andreopoulos W."/>
            <person name="Angelini C."/>
            <person name="Antonin V."/>
            <person name="Barry K.W."/>
            <person name="Bougher N.L."/>
            <person name="Buchanan P."/>
            <person name="Buyck B."/>
            <person name="Bense V."/>
            <person name="Catcheside P."/>
            <person name="Chovatia M."/>
            <person name="Cooper J."/>
            <person name="Damon W."/>
            <person name="Desjardin D."/>
            <person name="Finy P."/>
            <person name="Geml J."/>
            <person name="Haridas S."/>
            <person name="Hughes K."/>
            <person name="Justo A."/>
            <person name="Karasinski D."/>
            <person name="Kautmanova I."/>
            <person name="Kiss B."/>
            <person name="Kocsube S."/>
            <person name="Kotiranta H."/>
            <person name="LaButti K.M."/>
            <person name="Lechner B.E."/>
            <person name="Liimatainen K."/>
            <person name="Lipzen A."/>
            <person name="Lukacs Z."/>
            <person name="Mihaltcheva S."/>
            <person name="Morgado L.N."/>
            <person name="Niskanen T."/>
            <person name="Noordeloos M.E."/>
            <person name="Ohm R.A."/>
            <person name="Ortiz-Santana B."/>
            <person name="Ovrebo C."/>
            <person name="Racz N."/>
            <person name="Riley R."/>
            <person name="Savchenko A."/>
            <person name="Shiryaev A."/>
            <person name="Soop K."/>
            <person name="Spirin V."/>
            <person name="Szebenyi C."/>
            <person name="Tomsovsky M."/>
            <person name="Tulloss R.E."/>
            <person name="Uehling J."/>
            <person name="Grigoriev I.V."/>
            <person name="Vagvolgyi C."/>
            <person name="Papp T."/>
            <person name="Martin F.M."/>
            <person name="Miettinen O."/>
            <person name="Hibbett D.S."/>
            <person name="Nagy L.G."/>
        </authorList>
    </citation>
    <scope>NUCLEOTIDE SEQUENCE [LARGE SCALE GENOMIC DNA]</scope>
    <source>
        <strain evidence="2 3">FP101781</strain>
    </source>
</reference>
<comment type="caution">
    <text evidence="2">The sequence shown here is derived from an EMBL/GenBank/DDBJ whole genome shotgun (WGS) entry which is preliminary data.</text>
</comment>
<name>A0A4Y7T415_COPMI</name>
<dbReference type="Gene3D" id="1.20.1280.50">
    <property type="match status" value="1"/>
</dbReference>
<dbReference type="Proteomes" id="UP000298030">
    <property type="component" value="Unassembled WGS sequence"/>
</dbReference>
<gene>
    <name evidence="2" type="ORF">FA13DRAFT_1711493</name>
</gene>
<dbReference type="InterPro" id="IPR001810">
    <property type="entry name" value="F-box_dom"/>
</dbReference>
<organism evidence="2 3">
    <name type="scientific">Coprinellus micaceus</name>
    <name type="common">Glistening ink-cap mushroom</name>
    <name type="synonym">Coprinus micaceus</name>
    <dbReference type="NCBI Taxonomy" id="71717"/>
    <lineage>
        <taxon>Eukaryota</taxon>
        <taxon>Fungi</taxon>
        <taxon>Dikarya</taxon>
        <taxon>Basidiomycota</taxon>
        <taxon>Agaricomycotina</taxon>
        <taxon>Agaricomycetes</taxon>
        <taxon>Agaricomycetidae</taxon>
        <taxon>Agaricales</taxon>
        <taxon>Agaricineae</taxon>
        <taxon>Psathyrellaceae</taxon>
        <taxon>Coprinellus</taxon>
    </lineage>
</organism>
<dbReference type="Pfam" id="PF12937">
    <property type="entry name" value="F-box-like"/>
    <property type="match status" value="1"/>
</dbReference>
<feature type="domain" description="F-box" evidence="1">
    <location>
        <begin position="40"/>
        <end position="94"/>
    </location>
</feature>
<dbReference type="EMBL" id="QPFP01000030">
    <property type="protein sequence ID" value="TEB28761.1"/>
    <property type="molecule type" value="Genomic_DNA"/>
</dbReference>
<keyword evidence="3" id="KW-1185">Reference proteome</keyword>